<feature type="compositionally biased region" description="Basic and acidic residues" evidence="1">
    <location>
        <begin position="211"/>
        <end position="222"/>
    </location>
</feature>
<proteinExistence type="predicted"/>
<evidence type="ECO:0000256" key="1">
    <source>
        <dbReference type="SAM" id="MobiDB-lite"/>
    </source>
</evidence>
<dbReference type="AlphaFoldDB" id="X6NHP9"/>
<feature type="compositionally biased region" description="Basic and acidic residues" evidence="1">
    <location>
        <begin position="84"/>
        <end position="106"/>
    </location>
</feature>
<accession>X6NHP9</accession>
<dbReference type="Proteomes" id="UP000023152">
    <property type="component" value="Unassembled WGS sequence"/>
</dbReference>
<comment type="caution">
    <text evidence="2">The sequence shown here is derived from an EMBL/GenBank/DDBJ whole genome shotgun (WGS) entry which is preliminary data.</text>
</comment>
<name>X6NHP9_RETFI</name>
<feature type="region of interest" description="Disordered" evidence="1">
    <location>
        <begin position="187"/>
        <end position="308"/>
    </location>
</feature>
<feature type="compositionally biased region" description="Acidic residues" evidence="1">
    <location>
        <begin position="200"/>
        <end position="210"/>
    </location>
</feature>
<organism evidence="2 3">
    <name type="scientific">Reticulomyxa filosa</name>
    <dbReference type="NCBI Taxonomy" id="46433"/>
    <lineage>
        <taxon>Eukaryota</taxon>
        <taxon>Sar</taxon>
        <taxon>Rhizaria</taxon>
        <taxon>Retaria</taxon>
        <taxon>Foraminifera</taxon>
        <taxon>Monothalamids</taxon>
        <taxon>Reticulomyxidae</taxon>
        <taxon>Reticulomyxa</taxon>
    </lineage>
</organism>
<evidence type="ECO:0000313" key="3">
    <source>
        <dbReference type="Proteomes" id="UP000023152"/>
    </source>
</evidence>
<reference evidence="2 3" key="1">
    <citation type="journal article" date="2013" name="Curr. Biol.">
        <title>The Genome of the Foraminiferan Reticulomyxa filosa.</title>
        <authorList>
            <person name="Glockner G."/>
            <person name="Hulsmann N."/>
            <person name="Schleicher M."/>
            <person name="Noegel A.A."/>
            <person name="Eichinger L."/>
            <person name="Gallinger C."/>
            <person name="Pawlowski J."/>
            <person name="Sierra R."/>
            <person name="Euteneuer U."/>
            <person name="Pillet L."/>
            <person name="Moustafa A."/>
            <person name="Platzer M."/>
            <person name="Groth M."/>
            <person name="Szafranski K."/>
            <person name="Schliwa M."/>
        </authorList>
    </citation>
    <scope>NUCLEOTIDE SEQUENCE [LARGE SCALE GENOMIC DNA]</scope>
</reference>
<protein>
    <submittedName>
        <fullName evidence="2">Uncharacterized protein</fullName>
    </submittedName>
</protein>
<sequence>MTPEDRIKWEEIARESRKQRLLQMGLFNRVDVLHKELMGKEVIFSDSSISVSSSSEGESNEESASSADIIIEFDCDQASLTSSSEDRTGNDKNEEEKAEGKEEKEISPADDLLVIPKHLEIIKAARVFYDLTGTLPIIEDFMDMQNVSRKRAKRAIVQVLRENKLPRTMIQKRAQAQALAERRKQLKLQKLGQKKSGNKEEEEEEEEEEDHGNNDDDEQRRDDDEEKDVNMKIETNAGMSKTEKRRKDKDRNKDDKDQMKNKQTDKTAHKLKEKGKNKTMDVDQDKEKEKDKEKHRSRNQAHGTLARQQDELAEMSVDHHDAMDVDSESAEPPVPNLEYIPNLGAEGSEDRGSAYCPMNKDMMSKIASMQEEYQVGYPYDSTVQKQMLKLLKRFGKLCQELQLKVTLHDIRDEVENDKYMNIAGDFQKKWLQVLSKLQGHEYDPSSLEDLYTHSKLLLDKAEQHLVKRAEGKDWQWHLKQWNELKLKQQTKKQAKNKLTSDPIDVDGFWKIPYKKPCYFGDQSRLKRLDDFMFNNPFPYEPIDDYKPKCEMLRCIVCVCVC</sequence>
<feature type="region of interest" description="Disordered" evidence="1">
    <location>
        <begin position="80"/>
        <end position="106"/>
    </location>
</feature>
<feature type="compositionally biased region" description="Basic and acidic residues" evidence="1">
    <location>
        <begin position="249"/>
        <end position="294"/>
    </location>
</feature>
<evidence type="ECO:0000313" key="2">
    <source>
        <dbReference type="EMBL" id="ETO25398.1"/>
    </source>
</evidence>
<dbReference type="EMBL" id="ASPP01008566">
    <property type="protein sequence ID" value="ETO25398.1"/>
    <property type="molecule type" value="Genomic_DNA"/>
</dbReference>
<gene>
    <name evidence="2" type="ORF">RFI_11739</name>
</gene>
<keyword evidence="3" id="KW-1185">Reference proteome</keyword>